<dbReference type="InterPro" id="IPR018520">
    <property type="entry name" value="UPP_synth-like_CS"/>
</dbReference>
<dbReference type="HAMAP" id="MF_01139">
    <property type="entry name" value="ISPT"/>
    <property type="match status" value="1"/>
</dbReference>
<protein>
    <recommendedName>
        <fullName evidence="2">Isoprenyl transferase</fullName>
        <ecNumber evidence="2">2.5.1.-</ecNumber>
    </recommendedName>
</protein>
<feature type="binding site" evidence="2">
    <location>
        <position position="49"/>
    </location>
    <ligand>
        <name>substrate</name>
    </ligand>
</feature>
<comment type="cofactor">
    <cofactor evidence="2">
        <name>Mg(2+)</name>
        <dbReference type="ChEBI" id="CHEBI:18420"/>
    </cofactor>
    <text evidence="2">Binds 2 magnesium ions per subunit.</text>
</comment>
<feature type="binding site" evidence="2">
    <location>
        <position position="215"/>
    </location>
    <ligand>
        <name>Mg(2+)</name>
        <dbReference type="ChEBI" id="CHEBI:18420"/>
    </ligand>
</feature>
<dbReference type="Gene3D" id="3.40.1180.10">
    <property type="entry name" value="Decaprenyl diphosphate synthase-like"/>
    <property type="match status" value="1"/>
</dbReference>
<dbReference type="NCBIfam" id="NF011405">
    <property type="entry name" value="PRK14830.1"/>
    <property type="match status" value="1"/>
</dbReference>
<feature type="binding site" evidence="2">
    <location>
        <begin position="33"/>
        <end position="36"/>
    </location>
    <ligand>
        <name>substrate</name>
    </ligand>
</feature>
<dbReference type="RefSeq" id="WP_201327003.1">
    <property type="nucleotide sequence ID" value="NZ_AP017470.1"/>
</dbReference>
<comment type="function">
    <text evidence="2">Catalyzes the condensation of isopentenyl diphosphate (IPP) with allylic pyrophosphates generating different type of terpenoids.</text>
</comment>
<sequence>MKPPANATEKERLLWLEIDENKIPEHVAIIMDGNGRWAKKRGLSRIKGHKAGAKAIENALDSALHLGVKVITVYAFSTENWIRPEYEVSVLMTLLFQFLKLQKKKLMDKDIKLSIIGDRSKLPLFVNREIDRVLDETRENKSLIFNIALNYGGRADILNAVKNLIEAGIKPDDLNEKLFSSYLYTKDLPDPDLLIRTSGEIRVSNFLLWQIAYSELYFTDILWPDFDTIEMLKAILEYQKRERRFGGTGGI</sequence>
<feature type="binding site" evidence="2">
    <location>
        <begin position="202"/>
        <end position="204"/>
    </location>
    <ligand>
        <name>substrate</name>
    </ligand>
</feature>
<dbReference type="PROSITE" id="PS01066">
    <property type="entry name" value="UPP_SYNTHASE"/>
    <property type="match status" value="1"/>
</dbReference>
<evidence type="ECO:0000313" key="4">
    <source>
        <dbReference type="Proteomes" id="UP000595564"/>
    </source>
</evidence>
<feature type="active site" description="Proton acceptor" evidence="2">
    <location>
        <position position="80"/>
    </location>
</feature>
<feature type="binding site" evidence="2">
    <location>
        <position position="83"/>
    </location>
    <ligand>
        <name>substrate</name>
    </ligand>
</feature>
<dbReference type="EC" id="2.5.1.-" evidence="2"/>
<dbReference type="FunFam" id="3.40.1180.10:FF:000001">
    <property type="entry name" value="(2E,6E)-farnesyl-diphosphate-specific ditrans,polycis-undecaprenyl-diphosphate synthase"/>
    <property type="match status" value="1"/>
</dbReference>
<feature type="active site" evidence="2">
    <location>
        <position position="32"/>
    </location>
</feature>
<dbReference type="GO" id="GO:0000287">
    <property type="term" value="F:magnesium ion binding"/>
    <property type="evidence" value="ECO:0007669"/>
    <property type="project" value="UniProtKB-UniRule"/>
</dbReference>
<gene>
    <name evidence="3" type="primary">uppS</name>
    <name evidence="3" type="ORF">TTHT_1170</name>
</gene>
<keyword evidence="2" id="KW-0479">Metal-binding</keyword>
<evidence type="ECO:0000256" key="1">
    <source>
        <dbReference type="ARBA" id="ARBA00022679"/>
    </source>
</evidence>
<dbReference type="KEGG" id="thyd:TTHT_1170"/>
<evidence type="ECO:0000313" key="3">
    <source>
        <dbReference type="EMBL" id="BBB32701.1"/>
    </source>
</evidence>
<keyword evidence="2" id="KW-0460">Magnesium</keyword>
<dbReference type="GO" id="GO:0016094">
    <property type="term" value="P:polyprenol biosynthetic process"/>
    <property type="evidence" value="ECO:0007669"/>
    <property type="project" value="TreeGrafter"/>
</dbReference>
<dbReference type="SUPFAM" id="SSF64005">
    <property type="entry name" value="Undecaprenyl diphosphate synthase"/>
    <property type="match status" value="1"/>
</dbReference>
<organism evidence="3 4">
    <name type="scientific">Thermotomaculum hydrothermale</name>
    <dbReference type="NCBI Taxonomy" id="981385"/>
    <lineage>
        <taxon>Bacteria</taxon>
        <taxon>Pseudomonadati</taxon>
        <taxon>Acidobacteriota</taxon>
        <taxon>Holophagae</taxon>
        <taxon>Thermotomaculales</taxon>
        <taxon>Thermotomaculaceae</taxon>
        <taxon>Thermotomaculum</taxon>
    </lineage>
</organism>
<name>A0A7R6SYL8_9BACT</name>
<keyword evidence="1 2" id="KW-0808">Transferase</keyword>
<accession>A0A7R6SYL8</accession>
<feature type="binding site" evidence="2">
    <location>
        <begin position="77"/>
        <end position="79"/>
    </location>
    <ligand>
        <name>substrate</name>
    </ligand>
</feature>
<keyword evidence="4" id="KW-1185">Reference proteome</keyword>
<evidence type="ECO:0000256" key="2">
    <source>
        <dbReference type="HAMAP-Rule" id="MF_01139"/>
    </source>
</evidence>
<dbReference type="InterPro" id="IPR036424">
    <property type="entry name" value="UPP_synth-like_sf"/>
</dbReference>
<dbReference type="Proteomes" id="UP000595564">
    <property type="component" value="Chromosome"/>
</dbReference>
<dbReference type="InterPro" id="IPR001441">
    <property type="entry name" value="UPP_synth-like"/>
</dbReference>
<feature type="binding site" evidence="2">
    <location>
        <position position="37"/>
    </location>
    <ligand>
        <name>substrate</name>
    </ligand>
</feature>
<feature type="binding site" evidence="2">
    <location>
        <position position="45"/>
    </location>
    <ligand>
        <name>substrate</name>
    </ligand>
</feature>
<dbReference type="GO" id="GO:0045547">
    <property type="term" value="F:ditrans,polycis-polyprenyl diphosphate synthase [(2E,6E)-farnesyl diphosphate specific] activity"/>
    <property type="evidence" value="ECO:0007669"/>
    <property type="project" value="TreeGrafter"/>
</dbReference>
<dbReference type="Pfam" id="PF01255">
    <property type="entry name" value="Prenyltransf"/>
    <property type="match status" value="1"/>
</dbReference>
<feature type="binding site" evidence="2">
    <location>
        <position position="196"/>
    </location>
    <ligand>
        <name>substrate</name>
    </ligand>
</feature>
<dbReference type="PANTHER" id="PTHR10291">
    <property type="entry name" value="DEHYDRODOLICHYL DIPHOSPHATE SYNTHASE FAMILY MEMBER"/>
    <property type="match status" value="1"/>
</dbReference>
<feature type="binding site" evidence="2">
    <location>
        <position position="32"/>
    </location>
    <ligand>
        <name>Mg(2+)</name>
        <dbReference type="ChEBI" id="CHEBI:18420"/>
    </ligand>
</feature>
<reference evidence="3 4" key="1">
    <citation type="journal article" date="2012" name="Extremophiles">
        <title>Thermotomaculum hydrothermale gen. nov., sp. nov., a novel heterotrophic thermophile within the phylum Acidobacteria from a deep-sea hydrothermal vent chimney in the Southern Okinawa Trough.</title>
        <authorList>
            <person name="Izumi H."/>
            <person name="Nunoura T."/>
            <person name="Miyazaki M."/>
            <person name="Mino S."/>
            <person name="Toki T."/>
            <person name="Takai K."/>
            <person name="Sako Y."/>
            <person name="Sawabe T."/>
            <person name="Nakagawa S."/>
        </authorList>
    </citation>
    <scope>NUCLEOTIDE SEQUENCE [LARGE SCALE GENOMIC DNA]</scope>
    <source>
        <strain evidence="3 4">AC55</strain>
    </source>
</reference>
<comment type="similarity">
    <text evidence="2">Belongs to the UPP synthase family.</text>
</comment>
<dbReference type="NCBIfam" id="TIGR00055">
    <property type="entry name" value="uppS"/>
    <property type="match status" value="1"/>
</dbReference>
<comment type="subunit">
    <text evidence="2">Homodimer.</text>
</comment>
<dbReference type="EMBL" id="AP017470">
    <property type="protein sequence ID" value="BBB32701.1"/>
    <property type="molecule type" value="Genomic_DNA"/>
</dbReference>
<dbReference type="AlphaFoldDB" id="A0A7R6SYL8"/>
<feature type="binding site" evidence="2">
    <location>
        <position position="81"/>
    </location>
    <ligand>
        <name>substrate</name>
    </ligand>
</feature>
<dbReference type="CDD" id="cd00475">
    <property type="entry name" value="Cis_IPPS"/>
    <property type="match status" value="1"/>
</dbReference>
<dbReference type="PANTHER" id="PTHR10291:SF0">
    <property type="entry name" value="DEHYDRODOLICHYL DIPHOSPHATE SYNTHASE 2"/>
    <property type="match status" value="1"/>
</dbReference>
<proteinExistence type="inferred from homology"/>